<evidence type="ECO:0000313" key="1">
    <source>
        <dbReference type="EMBL" id="TDQ32976.1"/>
    </source>
</evidence>
<gene>
    <name evidence="1" type="ORF">CLV82_0814</name>
</gene>
<reference evidence="1 2" key="1">
    <citation type="submission" date="2019-03" db="EMBL/GenBank/DDBJ databases">
        <title>Genomic Encyclopedia of Archaeal and Bacterial Type Strains, Phase II (KMG-II): from individual species to whole genera.</title>
        <authorList>
            <person name="Goeker M."/>
        </authorList>
    </citation>
    <scope>NUCLEOTIDE SEQUENCE [LARGE SCALE GENOMIC DNA]</scope>
    <source>
        <strain evidence="1 2">DSM 18435</strain>
    </source>
</reference>
<organism evidence="1 2">
    <name type="scientific">Zeaxanthinibacter enoshimensis</name>
    <dbReference type="NCBI Taxonomy" id="392009"/>
    <lineage>
        <taxon>Bacteria</taxon>
        <taxon>Pseudomonadati</taxon>
        <taxon>Bacteroidota</taxon>
        <taxon>Flavobacteriia</taxon>
        <taxon>Flavobacteriales</taxon>
        <taxon>Flavobacteriaceae</taxon>
        <taxon>Zeaxanthinibacter</taxon>
    </lineage>
</organism>
<proteinExistence type="predicted"/>
<dbReference type="EMBL" id="SNYI01000001">
    <property type="protein sequence ID" value="TDQ32976.1"/>
    <property type="molecule type" value="Genomic_DNA"/>
</dbReference>
<accession>A0A4R6TR49</accession>
<dbReference type="RefSeq" id="WP_133642995.1">
    <property type="nucleotide sequence ID" value="NZ_SNYI01000001.1"/>
</dbReference>
<name>A0A4R6TR49_9FLAO</name>
<comment type="caution">
    <text evidence="1">The sequence shown here is derived from an EMBL/GenBank/DDBJ whole genome shotgun (WGS) entry which is preliminary data.</text>
</comment>
<dbReference type="Proteomes" id="UP000295468">
    <property type="component" value="Unassembled WGS sequence"/>
</dbReference>
<keyword evidence="2" id="KW-1185">Reference proteome</keyword>
<evidence type="ECO:0000313" key="2">
    <source>
        <dbReference type="Proteomes" id="UP000295468"/>
    </source>
</evidence>
<protein>
    <submittedName>
        <fullName evidence="1">Uncharacterized protein</fullName>
    </submittedName>
</protein>
<sequence length="193" mass="22008">MGKKKNSMPIRAILLEASLVVLGVILAFSINQCRENRDDETHAEYALQTVYLEVKNNRELIASNLAYHRYLADTLKAFIGRDSTLPSISVFNKGFIAQGQPLSTAWEAASATEALRDMDYNTVLELSGVYQLQRRYDFQSRAIGDQLYGLMIQQGMRSVLEKSNNLLSIIYMFIYREEQLIKSYDDFLKNDSA</sequence>
<dbReference type="AlphaFoldDB" id="A0A4R6TR49"/>